<accession>A0AA88DX14</accession>
<reference evidence="1" key="1">
    <citation type="submission" date="2023-07" db="EMBL/GenBank/DDBJ databases">
        <title>draft genome sequence of fig (Ficus carica).</title>
        <authorList>
            <person name="Takahashi T."/>
            <person name="Nishimura K."/>
        </authorList>
    </citation>
    <scope>NUCLEOTIDE SEQUENCE</scope>
</reference>
<proteinExistence type="predicted"/>
<name>A0AA88DX14_FICCA</name>
<evidence type="ECO:0000313" key="1">
    <source>
        <dbReference type="EMBL" id="GMN63118.1"/>
    </source>
</evidence>
<keyword evidence="2" id="KW-1185">Reference proteome</keyword>
<evidence type="ECO:0000313" key="2">
    <source>
        <dbReference type="Proteomes" id="UP001187192"/>
    </source>
</evidence>
<dbReference type="AlphaFoldDB" id="A0AA88DX14"/>
<dbReference type="Proteomes" id="UP001187192">
    <property type="component" value="Unassembled WGS sequence"/>
</dbReference>
<dbReference type="EMBL" id="BTGU01000142">
    <property type="protein sequence ID" value="GMN63118.1"/>
    <property type="molecule type" value="Genomic_DNA"/>
</dbReference>
<gene>
    <name evidence="1" type="ORF">TIFTF001_032199</name>
</gene>
<protein>
    <submittedName>
        <fullName evidence="1">Uncharacterized protein</fullName>
    </submittedName>
</protein>
<comment type="caution">
    <text evidence="1">The sequence shown here is derived from an EMBL/GenBank/DDBJ whole genome shotgun (WGS) entry which is preliminary data.</text>
</comment>
<sequence>MGADGEEKGGRHVVEFGRVGGVGVGLGCTDLAWGCPVDRVWARQEGCSYREPGLGGSSARVWLIFTGGRERGVFRRSGASEGRGGATVECLVFFF</sequence>
<organism evidence="1 2">
    <name type="scientific">Ficus carica</name>
    <name type="common">Common fig</name>
    <dbReference type="NCBI Taxonomy" id="3494"/>
    <lineage>
        <taxon>Eukaryota</taxon>
        <taxon>Viridiplantae</taxon>
        <taxon>Streptophyta</taxon>
        <taxon>Embryophyta</taxon>
        <taxon>Tracheophyta</taxon>
        <taxon>Spermatophyta</taxon>
        <taxon>Magnoliopsida</taxon>
        <taxon>eudicotyledons</taxon>
        <taxon>Gunneridae</taxon>
        <taxon>Pentapetalae</taxon>
        <taxon>rosids</taxon>
        <taxon>fabids</taxon>
        <taxon>Rosales</taxon>
        <taxon>Moraceae</taxon>
        <taxon>Ficeae</taxon>
        <taxon>Ficus</taxon>
    </lineage>
</organism>